<evidence type="ECO:0000313" key="4">
    <source>
        <dbReference type="Proteomes" id="UP001152766"/>
    </source>
</evidence>
<protein>
    <submittedName>
        <fullName evidence="3">PepSY domain-containing protein</fullName>
    </submittedName>
</protein>
<accession>A0A9X4LJ42</accession>
<evidence type="ECO:0000256" key="1">
    <source>
        <dbReference type="SAM" id="SignalP"/>
    </source>
</evidence>
<comment type="caution">
    <text evidence="3">The sequence shown here is derived from an EMBL/GenBank/DDBJ whole genome shotgun (WGS) entry which is preliminary data.</text>
</comment>
<dbReference type="Proteomes" id="UP001152766">
    <property type="component" value="Unassembled WGS sequence"/>
</dbReference>
<dbReference type="Pfam" id="PF13670">
    <property type="entry name" value="PepSY_2"/>
    <property type="match status" value="1"/>
</dbReference>
<dbReference type="RefSeq" id="WP_268150250.1">
    <property type="nucleotide sequence ID" value="NZ_JAPPUW010000008.1"/>
</dbReference>
<proteinExistence type="predicted"/>
<keyword evidence="4" id="KW-1185">Reference proteome</keyword>
<dbReference type="AlphaFoldDB" id="A0A9X4LJ42"/>
<feature type="domain" description="PepSY" evidence="2">
    <location>
        <begin position="3"/>
        <end position="82"/>
    </location>
</feature>
<dbReference type="InterPro" id="IPR025711">
    <property type="entry name" value="PepSY"/>
</dbReference>
<reference evidence="3" key="1">
    <citation type="submission" date="2019-02" db="EMBL/GenBank/DDBJ databases">
        <title>Draft genome of the type strain Pelomonas aquatica CCUG 52575T.</title>
        <authorList>
            <person name="Gomila M."/>
            <person name="Lalucat J."/>
        </authorList>
    </citation>
    <scope>NUCLEOTIDE SEQUENCE</scope>
    <source>
        <strain evidence="3">CCUG 52575</strain>
    </source>
</reference>
<name>A0A9X4LJ42_9BURK</name>
<evidence type="ECO:0000259" key="2">
    <source>
        <dbReference type="Pfam" id="PF13670"/>
    </source>
</evidence>
<dbReference type="EMBL" id="SGUG01000050">
    <property type="protein sequence ID" value="MDG0865036.1"/>
    <property type="molecule type" value="Genomic_DNA"/>
</dbReference>
<feature type="signal peptide" evidence="1">
    <location>
        <begin position="1"/>
        <end position="18"/>
    </location>
</feature>
<gene>
    <name evidence="3" type="ORF">EXJ73_21485</name>
</gene>
<organism evidence="3 4">
    <name type="scientific">Pelomonas aquatica</name>
    <dbReference type="NCBI Taxonomy" id="431058"/>
    <lineage>
        <taxon>Bacteria</taxon>
        <taxon>Pseudomonadati</taxon>
        <taxon>Pseudomonadota</taxon>
        <taxon>Betaproteobacteria</taxon>
        <taxon>Burkholderiales</taxon>
        <taxon>Sphaerotilaceae</taxon>
        <taxon>Roseateles</taxon>
    </lineage>
</organism>
<sequence>MKLIVSLVLALTASTAFAHGNVSCPAVPQEEKKPQTELQKKLEGEGWKVRKVQNANGCYEVYGIDDKGAKIEAFFNPKTFDRVFPQAEQPAAKK</sequence>
<evidence type="ECO:0000313" key="3">
    <source>
        <dbReference type="EMBL" id="MDG0865036.1"/>
    </source>
</evidence>
<keyword evidence="1" id="KW-0732">Signal</keyword>
<feature type="chain" id="PRO_5040893082" evidence="1">
    <location>
        <begin position="19"/>
        <end position="94"/>
    </location>
</feature>